<feature type="domain" description="Replication factor A C-terminal" evidence="2">
    <location>
        <begin position="313"/>
        <end position="396"/>
    </location>
</feature>
<gene>
    <name evidence="3" type="ORF">LUZ63_007471</name>
</gene>
<name>A0A9Q0CSZ4_9POAL</name>
<comment type="caution">
    <text evidence="3">The sequence shown here is derived from an EMBL/GenBank/DDBJ whole genome shotgun (WGS) entry which is preliminary data.</text>
</comment>
<dbReference type="EMBL" id="JAMQYH010000002">
    <property type="protein sequence ID" value="KAJ1698959.1"/>
    <property type="molecule type" value="Genomic_DNA"/>
</dbReference>
<dbReference type="AlphaFoldDB" id="A0A9Q0CSZ4"/>
<dbReference type="Gene3D" id="2.40.50.140">
    <property type="entry name" value="Nucleic acid-binding proteins"/>
    <property type="match status" value="3"/>
</dbReference>
<accession>A0A9Q0CSZ4</accession>
<proteinExistence type="predicted"/>
<sequence length="528" mass="59516">MDPPVPVKTLTLLTDTENLKIHGRAVRIWTAADARYGRVYNMAFLFIDHTGEKIQGIIPVPDYQRLSTVFTEENICEITRFTMDTSTIDYQVIKHPYILSLTRQTMITVLPQDLYAIPRNCFDFRSFREIGVTITHLKAVMDVIARIVGFSDVRPTNSGGTPSRVQGMYLTDNGGRTVEVALWGNYIDYFNVPELFERSKQAPVVIVCNSLQIKYWRGVYGLKTYSGTHFFLDPSLKEIADYQALIPRDGKPITLHATSETFNIHSATSSALQRTDPIKVTLQQLGSLYLDPYNENKYQSAAIIMNINNRLDWYKIRVQVVDHTWNAQFVLLGRFGEQVVGMSAQALAALQQQNNNKTPDQLLQIIGKKFLFTVAGKQRTPNQENRCYTVVNIEEIPEEMLSLLPQPILEIDAAPLIASSSAIPPQNHTYTPPNEFTDPPQSPCTPAGHTLIDKLSTGTTTPPHDDPKDTQAKRLFPSQEDAPEHLTKNVRRRLEFEVEMVVVKECCCLSNLAFVGSDEEDGDSWSDA</sequence>
<protein>
    <recommendedName>
        <fullName evidence="2">Replication factor A C-terminal domain-containing protein</fullName>
    </recommendedName>
</protein>
<feature type="compositionally biased region" description="Basic and acidic residues" evidence="1">
    <location>
        <begin position="463"/>
        <end position="472"/>
    </location>
</feature>
<dbReference type="PANTHER" id="PTHR47165">
    <property type="entry name" value="OS03G0429900 PROTEIN"/>
    <property type="match status" value="1"/>
</dbReference>
<dbReference type="Proteomes" id="UP001151287">
    <property type="component" value="Unassembled WGS sequence"/>
</dbReference>
<dbReference type="InterPro" id="IPR013955">
    <property type="entry name" value="Rep_factor-A_C"/>
</dbReference>
<evidence type="ECO:0000313" key="4">
    <source>
        <dbReference type="Proteomes" id="UP001151287"/>
    </source>
</evidence>
<reference evidence="3" key="1">
    <citation type="journal article" date="2022" name="Cell">
        <title>Repeat-based holocentromeres influence genome architecture and karyotype evolution.</title>
        <authorList>
            <person name="Hofstatter P.G."/>
            <person name="Thangavel G."/>
            <person name="Lux T."/>
            <person name="Neumann P."/>
            <person name="Vondrak T."/>
            <person name="Novak P."/>
            <person name="Zhang M."/>
            <person name="Costa L."/>
            <person name="Castellani M."/>
            <person name="Scott A."/>
            <person name="Toegelov H."/>
            <person name="Fuchs J."/>
            <person name="Mata-Sucre Y."/>
            <person name="Dias Y."/>
            <person name="Vanzela A.L.L."/>
            <person name="Huettel B."/>
            <person name="Almeida C.C.S."/>
            <person name="Simkova H."/>
            <person name="Souza G."/>
            <person name="Pedrosa-Harand A."/>
            <person name="Macas J."/>
            <person name="Mayer K.F.X."/>
            <person name="Houben A."/>
            <person name="Marques A."/>
        </authorList>
    </citation>
    <scope>NUCLEOTIDE SEQUENCE</scope>
    <source>
        <strain evidence="3">RhyBre1mFocal</strain>
    </source>
</reference>
<dbReference type="InterPro" id="IPR012340">
    <property type="entry name" value="NA-bd_OB-fold"/>
</dbReference>
<feature type="region of interest" description="Disordered" evidence="1">
    <location>
        <begin position="422"/>
        <end position="475"/>
    </location>
</feature>
<evidence type="ECO:0000313" key="3">
    <source>
        <dbReference type="EMBL" id="KAJ1698959.1"/>
    </source>
</evidence>
<dbReference type="PANTHER" id="PTHR47165:SF4">
    <property type="entry name" value="OS03G0429900 PROTEIN"/>
    <property type="match status" value="1"/>
</dbReference>
<dbReference type="OrthoDB" id="787083at2759"/>
<evidence type="ECO:0000256" key="1">
    <source>
        <dbReference type="SAM" id="MobiDB-lite"/>
    </source>
</evidence>
<evidence type="ECO:0000259" key="2">
    <source>
        <dbReference type="Pfam" id="PF08646"/>
    </source>
</evidence>
<organism evidence="3 4">
    <name type="scientific">Rhynchospora breviuscula</name>
    <dbReference type="NCBI Taxonomy" id="2022672"/>
    <lineage>
        <taxon>Eukaryota</taxon>
        <taxon>Viridiplantae</taxon>
        <taxon>Streptophyta</taxon>
        <taxon>Embryophyta</taxon>
        <taxon>Tracheophyta</taxon>
        <taxon>Spermatophyta</taxon>
        <taxon>Magnoliopsida</taxon>
        <taxon>Liliopsida</taxon>
        <taxon>Poales</taxon>
        <taxon>Cyperaceae</taxon>
        <taxon>Cyperoideae</taxon>
        <taxon>Rhynchosporeae</taxon>
        <taxon>Rhynchospora</taxon>
    </lineage>
</organism>
<dbReference type="SUPFAM" id="SSF50249">
    <property type="entry name" value="Nucleic acid-binding proteins"/>
    <property type="match status" value="2"/>
</dbReference>
<keyword evidence="4" id="KW-1185">Reference proteome</keyword>
<dbReference type="Pfam" id="PF08646">
    <property type="entry name" value="Rep_fac-A_C"/>
    <property type="match status" value="1"/>
</dbReference>